<comment type="caution">
    <text evidence="12">The sequence shown here is derived from an EMBL/GenBank/DDBJ whole genome shotgun (WGS) entry which is preliminary data.</text>
</comment>
<keyword evidence="7 8" id="KW-0539">Nucleus</keyword>
<sequence length="509" mass="55150">MSTIAGDHGVKDWVLQPQSEYRFEVDAKRPIGIKVLTGNAEVFGSEMAPGRLYLFAYECKAALMTWQGCTIQMSRPATEYVSDETTMASYANLHLAFEQMRIRARRDERRAIDGGPEMNEDEDDNDPPRVLIIGPENSGKTTACKILLNYAVRGMATCTPLFVNLDPSEGAVTAPGTLSACIVDSPLPTSSPANPLGISATSAPTALTSSKLIPLVHWYGHTDIRKNPRLVEHLIRVLNEECQERLELDVLGKFSPLFQVYSSSPPARTSGLFIDTPANFTSIPGEDKYSLVKTTVHAFKGEPVLIFQLFLLTTDLVNTILVLGNEKLTFEMQNLFNTDVSPHASPINVVKIPRSAGVAELDSSYRERVQAYQVKNYFYGAPIQLPLELANANSNAFGDGQGPNLAGLKLGGEAAIMDLVLSPHSSVIAFDDISIYRIGQDSFAPSSALPIGASRALSEMQPVKIDPSQPGSGIVNTMLALLSLTAPSDPTASIDEEIIDSDVIGFIVM</sequence>
<evidence type="ECO:0000256" key="2">
    <source>
        <dbReference type="ARBA" id="ARBA00018706"/>
    </source>
</evidence>
<evidence type="ECO:0000256" key="3">
    <source>
        <dbReference type="ARBA" id="ARBA00019824"/>
    </source>
</evidence>
<feature type="domain" description="Clp1 N-terminal" evidence="10">
    <location>
        <begin position="15"/>
        <end position="104"/>
    </location>
</feature>
<dbReference type="SUPFAM" id="SSF52540">
    <property type="entry name" value="P-loop containing nucleoside triphosphate hydrolases"/>
    <property type="match status" value="1"/>
</dbReference>
<dbReference type="EMBL" id="CAFZ01000004">
    <property type="protein sequence ID" value="CCA66691.1"/>
    <property type="molecule type" value="Genomic_DNA"/>
</dbReference>
<evidence type="ECO:0000256" key="6">
    <source>
        <dbReference type="ARBA" id="ARBA00022840"/>
    </source>
</evidence>
<dbReference type="AlphaFoldDB" id="G4T5T7"/>
<comment type="similarity">
    <text evidence="8">Belongs to the Clp1 family. Clp1 subfamily.</text>
</comment>
<protein>
    <recommendedName>
        <fullName evidence="3">Polynucleotide 5'-hydroxyl-kinase GRC3</fullName>
    </recommendedName>
    <alternativeName>
        <fullName evidence="2">Polynucleotide 5'-hydroxyl-kinase grc3</fullName>
    </alternativeName>
</protein>
<organism evidence="12 13">
    <name type="scientific">Serendipita indica (strain DSM 11827)</name>
    <name type="common">Root endophyte fungus</name>
    <name type="synonym">Piriformospora indica</name>
    <dbReference type="NCBI Taxonomy" id="1109443"/>
    <lineage>
        <taxon>Eukaryota</taxon>
        <taxon>Fungi</taxon>
        <taxon>Dikarya</taxon>
        <taxon>Basidiomycota</taxon>
        <taxon>Agaricomycotina</taxon>
        <taxon>Agaricomycetes</taxon>
        <taxon>Sebacinales</taxon>
        <taxon>Serendipitaceae</taxon>
        <taxon>Serendipita</taxon>
    </lineage>
</organism>
<accession>G4T5T7</accession>
<evidence type="ECO:0000256" key="5">
    <source>
        <dbReference type="ARBA" id="ARBA00022741"/>
    </source>
</evidence>
<comment type="subunit">
    <text evidence="8">Component of a pre-mRNA cleavage factor complex. Interacts directly with PCF11.</text>
</comment>
<keyword evidence="6 8" id="KW-0067">ATP-binding</keyword>
<dbReference type="FunFam" id="2.60.120.1030:FF:000001">
    <property type="entry name" value="Protein CLP1 homolog 5"/>
    <property type="match status" value="1"/>
</dbReference>
<dbReference type="InterPro" id="IPR038239">
    <property type="entry name" value="Clp1_N_sf"/>
</dbReference>
<comment type="subcellular location">
    <subcellularLocation>
        <location evidence="1 8">Nucleus</location>
    </subcellularLocation>
</comment>
<dbReference type="Proteomes" id="UP000007148">
    <property type="component" value="Unassembled WGS sequence"/>
</dbReference>
<feature type="domain" description="Clp1 C-terminal" evidence="9">
    <location>
        <begin position="421"/>
        <end position="508"/>
    </location>
</feature>
<feature type="binding site" evidence="8">
    <location>
        <begin position="137"/>
        <end position="142"/>
    </location>
    <ligand>
        <name>ATP</name>
        <dbReference type="ChEBI" id="CHEBI:30616"/>
    </ligand>
</feature>
<feature type="binding site" evidence="8">
    <location>
        <position position="20"/>
    </location>
    <ligand>
        <name>ATP</name>
        <dbReference type="ChEBI" id="CHEBI:30616"/>
    </ligand>
</feature>
<dbReference type="OrthoDB" id="258143at2759"/>
<dbReference type="InterPro" id="IPR010655">
    <property type="entry name" value="Clp1_C"/>
</dbReference>
<dbReference type="InterPro" id="IPR038238">
    <property type="entry name" value="Clp1_C_sf"/>
</dbReference>
<dbReference type="InterPro" id="IPR028606">
    <property type="entry name" value="Clp1"/>
</dbReference>
<dbReference type="HAMAP" id="MF_03035">
    <property type="entry name" value="Clp1"/>
    <property type="match status" value="1"/>
</dbReference>
<dbReference type="OMA" id="VQYVNCH"/>
<evidence type="ECO:0000256" key="4">
    <source>
        <dbReference type="ARBA" id="ARBA00022664"/>
    </source>
</evidence>
<dbReference type="Gene3D" id="2.60.120.1030">
    <property type="entry name" value="Clp1, DNA binding domain"/>
    <property type="match status" value="1"/>
</dbReference>
<evidence type="ECO:0000259" key="9">
    <source>
        <dbReference type="Pfam" id="PF06807"/>
    </source>
</evidence>
<dbReference type="GO" id="GO:0031124">
    <property type="term" value="P:mRNA 3'-end processing"/>
    <property type="evidence" value="ECO:0007669"/>
    <property type="project" value="UniProtKB-UniRule"/>
</dbReference>
<dbReference type="InParanoid" id="G4T5T7"/>
<evidence type="ECO:0000256" key="7">
    <source>
        <dbReference type="ARBA" id="ARBA00023242"/>
    </source>
</evidence>
<dbReference type="Gene3D" id="3.40.50.300">
    <property type="entry name" value="P-loop containing nucleotide triphosphate hydrolases"/>
    <property type="match status" value="1"/>
</dbReference>
<dbReference type="GO" id="GO:0006388">
    <property type="term" value="P:tRNA splicing, via endonucleolytic cleavage and ligation"/>
    <property type="evidence" value="ECO:0007669"/>
    <property type="project" value="TreeGrafter"/>
</dbReference>
<dbReference type="InterPro" id="IPR045116">
    <property type="entry name" value="Clp1/Grc3"/>
</dbReference>
<evidence type="ECO:0000313" key="12">
    <source>
        <dbReference type="EMBL" id="CCA66691.1"/>
    </source>
</evidence>
<gene>
    <name evidence="8" type="primary">CLP1</name>
    <name evidence="12" type="ORF">PIIN_00370</name>
</gene>
<reference evidence="12 13" key="1">
    <citation type="journal article" date="2011" name="PLoS Pathog.">
        <title>Endophytic Life Strategies Decoded by Genome and Transcriptome Analyses of the Mutualistic Root Symbiont Piriformospora indica.</title>
        <authorList>
            <person name="Zuccaro A."/>
            <person name="Lahrmann U."/>
            <person name="Guldener U."/>
            <person name="Langen G."/>
            <person name="Pfiffi S."/>
            <person name="Biedenkopf D."/>
            <person name="Wong P."/>
            <person name="Samans B."/>
            <person name="Grimm C."/>
            <person name="Basiewicz M."/>
            <person name="Murat C."/>
            <person name="Martin F."/>
            <person name="Kogel K.H."/>
        </authorList>
    </citation>
    <scope>NUCLEOTIDE SEQUENCE [LARGE SCALE GENOMIC DNA]</scope>
    <source>
        <strain evidence="12 13">DSM 11827</strain>
    </source>
</reference>
<dbReference type="InterPro" id="IPR027417">
    <property type="entry name" value="P-loop_NTPase"/>
</dbReference>
<dbReference type="GO" id="GO:0051731">
    <property type="term" value="F:polynucleotide 5'-hydroxyl-kinase activity"/>
    <property type="evidence" value="ECO:0007669"/>
    <property type="project" value="InterPro"/>
</dbReference>
<dbReference type="GO" id="GO:0005524">
    <property type="term" value="F:ATP binding"/>
    <property type="evidence" value="ECO:0007669"/>
    <property type="project" value="UniProtKB-UniRule"/>
</dbReference>
<dbReference type="PANTHER" id="PTHR12755:SF6">
    <property type="entry name" value="POLYRIBONUCLEOTIDE 5'-HYDROXYL-KINASE CLP1"/>
    <property type="match status" value="1"/>
</dbReference>
<dbReference type="InterPro" id="IPR032324">
    <property type="entry name" value="Clp1_N"/>
</dbReference>
<evidence type="ECO:0000259" key="11">
    <source>
        <dbReference type="Pfam" id="PF16575"/>
    </source>
</evidence>
<dbReference type="PANTHER" id="PTHR12755">
    <property type="entry name" value="CLEAVAGE/POLYADENYLATION FACTOR IA SUBUNIT CLP1P"/>
    <property type="match status" value="1"/>
</dbReference>
<dbReference type="Pfam" id="PF06807">
    <property type="entry name" value="Clp1"/>
    <property type="match status" value="1"/>
</dbReference>
<evidence type="ECO:0000259" key="10">
    <source>
        <dbReference type="Pfam" id="PF16573"/>
    </source>
</evidence>
<dbReference type="Gene3D" id="2.40.30.330">
    <property type="entry name" value="Pre-mRNA cleavage complex subunit Clp1, C-terminal domain"/>
    <property type="match status" value="1"/>
</dbReference>
<dbReference type="eggNOG" id="KOG2749">
    <property type="taxonomic scope" value="Eukaryota"/>
</dbReference>
<keyword evidence="5 8" id="KW-0547">Nucleotide-binding</keyword>
<keyword evidence="13" id="KW-1185">Reference proteome</keyword>
<evidence type="ECO:0000256" key="8">
    <source>
        <dbReference type="HAMAP-Rule" id="MF_03035"/>
    </source>
</evidence>
<dbReference type="HOGENOM" id="CLU_018195_3_1_1"/>
<feature type="binding site" evidence="8">
    <location>
        <position position="60"/>
    </location>
    <ligand>
        <name>ATP</name>
        <dbReference type="ChEBI" id="CHEBI:30616"/>
    </ligand>
</feature>
<keyword evidence="4 8" id="KW-0507">mRNA processing</keyword>
<evidence type="ECO:0000256" key="1">
    <source>
        <dbReference type="ARBA" id="ARBA00004123"/>
    </source>
</evidence>
<dbReference type="STRING" id="1109443.G4T5T7"/>
<dbReference type="Pfam" id="PF16575">
    <property type="entry name" value="CLP1_P"/>
    <property type="match status" value="1"/>
</dbReference>
<proteinExistence type="inferred from homology"/>
<comment type="function">
    <text evidence="8">Required for endonucleolytic cleavage during polyadenylation-dependent pre-mRNA 3'-end formation.</text>
</comment>
<dbReference type="InterPro" id="IPR032319">
    <property type="entry name" value="CLP1_P"/>
</dbReference>
<feature type="domain" description="Clp1 P-loop" evidence="11">
    <location>
        <begin position="134"/>
        <end position="380"/>
    </location>
</feature>
<dbReference type="FunCoup" id="G4T5T7">
    <property type="interactions" value="534"/>
</dbReference>
<evidence type="ECO:0000313" key="13">
    <source>
        <dbReference type="Proteomes" id="UP000007148"/>
    </source>
</evidence>
<name>G4T5T7_SERID</name>
<dbReference type="GO" id="GO:0005849">
    <property type="term" value="C:mRNA cleavage factor complex"/>
    <property type="evidence" value="ECO:0007669"/>
    <property type="project" value="UniProtKB-UniRule"/>
</dbReference>
<dbReference type="Pfam" id="PF16573">
    <property type="entry name" value="CLP1_N"/>
    <property type="match status" value="1"/>
</dbReference>